<reference evidence="1" key="1">
    <citation type="submission" date="2021-06" db="EMBL/GenBank/DDBJ databases">
        <authorList>
            <person name="Kallberg Y."/>
            <person name="Tangrot J."/>
            <person name="Rosling A."/>
        </authorList>
    </citation>
    <scope>NUCLEOTIDE SEQUENCE</scope>
    <source>
        <strain evidence="1">IN212</strain>
    </source>
</reference>
<gene>
    <name evidence="1" type="ORF">RFULGI_LOCUS9522</name>
</gene>
<organism evidence="1 2">
    <name type="scientific">Racocetra fulgida</name>
    <dbReference type="NCBI Taxonomy" id="60492"/>
    <lineage>
        <taxon>Eukaryota</taxon>
        <taxon>Fungi</taxon>
        <taxon>Fungi incertae sedis</taxon>
        <taxon>Mucoromycota</taxon>
        <taxon>Glomeromycotina</taxon>
        <taxon>Glomeromycetes</taxon>
        <taxon>Diversisporales</taxon>
        <taxon>Gigasporaceae</taxon>
        <taxon>Racocetra</taxon>
    </lineage>
</organism>
<comment type="caution">
    <text evidence="1">The sequence shown here is derived from an EMBL/GenBank/DDBJ whole genome shotgun (WGS) entry which is preliminary data.</text>
</comment>
<dbReference type="AlphaFoldDB" id="A0A9N9EHK0"/>
<name>A0A9N9EHK0_9GLOM</name>
<feature type="non-terminal residue" evidence="1">
    <location>
        <position position="1"/>
    </location>
</feature>
<sequence length="60" mass="7011">LQYIESEVDKFIISSFVHQTSRYMQKTGTTVQIRRLFQYGYCCTQTTSQLVKDNKLISAL</sequence>
<evidence type="ECO:0000313" key="1">
    <source>
        <dbReference type="EMBL" id="CAG8678597.1"/>
    </source>
</evidence>
<evidence type="ECO:0000313" key="2">
    <source>
        <dbReference type="Proteomes" id="UP000789396"/>
    </source>
</evidence>
<accession>A0A9N9EHK0</accession>
<protein>
    <submittedName>
        <fullName evidence="1">5999_t:CDS:1</fullName>
    </submittedName>
</protein>
<dbReference type="EMBL" id="CAJVPZ010017136">
    <property type="protein sequence ID" value="CAG8678597.1"/>
    <property type="molecule type" value="Genomic_DNA"/>
</dbReference>
<keyword evidence="2" id="KW-1185">Reference proteome</keyword>
<proteinExistence type="predicted"/>
<dbReference type="Proteomes" id="UP000789396">
    <property type="component" value="Unassembled WGS sequence"/>
</dbReference>